<dbReference type="RefSeq" id="WP_178931069.1">
    <property type="nucleotide sequence ID" value="NZ_JACBAZ010000001.1"/>
</dbReference>
<proteinExistence type="predicted"/>
<reference evidence="2 3" key="1">
    <citation type="submission" date="2020-07" db="EMBL/GenBank/DDBJ databases">
        <title>Roseicoccus Jingziensis gen. nov., sp. nov., isolated from coastal seawater.</title>
        <authorList>
            <person name="Feng X."/>
        </authorList>
    </citation>
    <scope>NUCLEOTIDE SEQUENCE [LARGE SCALE GENOMIC DNA]</scope>
    <source>
        <strain evidence="2 3">N1E253</strain>
    </source>
</reference>
<evidence type="ECO:0000313" key="3">
    <source>
        <dbReference type="Proteomes" id="UP000557872"/>
    </source>
</evidence>
<name>A0A851GBJ9_9BACT</name>
<keyword evidence="1" id="KW-0732">Signal</keyword>
<dbReference type="AlphaFoldDB" id="A0A851GBJ9"/>
<feature type="signal peptide" evidence="1">
    <location>
        <begin position="1"/>
        <end position="20"/>
    </location>
</feature>
<evidence type="ECO:0000256" key="1">
    <source>
        <dbReference type="SAM" id="SignalP"/>
    </source>
</evidence>
<organism evidence="2 3">
    <name type="scientific">Oceaniferula marina</name>
    <dbReference type="NCBI Taxonomy" id="2748318"/>
    <lineage>
        <taxon>Bacteria</taxon>
        <taxon>Pseudomonadati</taxon>
        <taxon>Verrucomicrobiota</taxon>
        <taxon>Verrucomicrobiia</taxon>
        <taxon>Verrucomicrobiales</taxon>
        <taxon>Verrucomicrobiaceae</taxon>
        <taxon>Oceaniferula</taxon>
    </lineage>
</organism>
<dbReference type="Proteomes" id="UP000557872">
    <property type="component" value="Unassembled WGS sequence"/>
</dbReference>
<accession>A0A851GBJ9</accession>
<keyword evidence="3" id="KW-1185">Reference proteome</keyword>
<protein>
    <recommendedName>
        <fullName evidence="4">Glycoside hydrolase family 5 domain-containing protein</fullName>
    </recommendedName>
</protein>
<feature type="chain" id="PRO_5032416586" description="Glycoside hydrolase family 5 domain-containing protein" evidence="1">
    <location>
        <begin position="21"/>
        <end position="357"/>
    </location>
</feature>
<evidence type="ECO:0000313" key="2">
    <source>
        <dbReference type="EMBL" id="NWK54549.1"/>
    </source>
</evidence>
<evidence type="ECO:0008006" key="4">
    <source>
        <dbReference type="Google" id="ProtNLM"/>
    </source>
</evidence>
<sequence length="357" mass="40303">MKKIVLGMAAGMAVLVPCLAKPLDFNQPIVGVEQKAAKEDQGIHEVPDLFYGIAAKEYVVRLKDMGVNMITVPISREGQDPLVAFLKGIKDEQGDRFLSIVISHRKWSLDRESQRESWATAVAKTYNAIDDAGLGGMVKACRFDENDPLRGKASTADQWQVHFDAILDAMDRLNQKTNNAFKSKTVLMHGEGLGANFKGVHKAHVQSGFDQKMRERCINYGFTFKLFDQGEPPNGKSSDIREWEQHFRGHCGLDELSQLNQPVLFVGNAGDGLFPRSLDKEFKLRGANQWYFAPRALLKIFKEYQWSHFAFGPFLVKSDKGGRTYLHTVENGKIVERSEQLEDWKRWKDAVSKPSLP</sequence>
<comment type="caution">
    <text evidence="2">The sequence shown here is derived from an EMBL/GenBank/DDBJ whole genome shotgun (WGS) entry which is preliminary data.</text>
</comment>
<gene>
    <name evidence="2" type="ORF">HW115_02930</name>
</gene>
<dbReference type="EMBL" id="JACBAZ010000001">
    <property type="protein sequence ID" value="NWK54549.1"/>
    <property type="molecule type" value="Genomic_DNA"/>
</dbReference>